<dbReference type="GO" id="GO:0003964">
    <property type="term" value="F:RNA-directed DNA polymerase activity"/>
    <property type="evidence" value="ECO:0007669"/>
    <property type="project" value="UniProtKB-KW"/>
</dbReference>
<dbReference type="GO" id="GO:0003887">
    <property type="term" value="F:DNA-directed DNA polymerase activity"/>
    <property type="evidence" value="ECO:0007669"/>
    <property type="project" value="UniProtKB-KW"/>
</dbReference>
<dbReference type="GO" id="GO:0004190">
    <property type="term" value="F:aspartic-type endopeptidase activity"/>
    <property type="evidence" value="ECO:0007669"/>
    <property type="project" value="UniProtKB-KW"/>
</dbReference>
<evidence type="ECO:0000256" key="5">
    <source>
        <dbReference type="ARBA" id="ARBA00022723"/>
    </source>
</evidence>
<keyword evidence="24" id="KW-1185">Reference proteome</keyword>
<keyword evidence="13" id="KW-0695">RNA-directed DNA polymerase</keyword>
<accession>A0ABD2X5R4</accession>
<keyword evidence="14" id="KW-0808">Transferase</keyword>
<dbReference type="Pfam" id="PF22936">
    <property type="entry name" value="Pol_BBD"/>
    <property type="match status" value="1"/>
</dbReference>
<evidence type="ECO:0000256" key="7">
    <source>
        <dbReference type="ARBA" id="ARBA00022750"/>
    </source>
</evidence>
<dbReference type="Pfam" id="PF13976">
    <property type="entry name" value="gag_pre-integrs"/>
    <property type="match status" value="1"/>
</dbReference>
<dbReference type="InterPro" id="IPR054722">
    <property type="entry name" value="PolX-like_BBD"/>
</dbReference>
<dbReference type="Gene3D" id="4.10.60.10">
    <property type="entry name" value="Zinc finger, CCHC-type"/>
    <property type="match status" value="1"/>
</dbReference>
<evidence type="ECO:0000313" key="23">
    <source>
        <dbReference type="EMBL" id="KAL3400718.1"/>
    </source>
</evidence>
<evidence type="ECO:0000256" key="14">
    <source>
        <dbReference type="ARBA" id="ARBA00022932"/>
    </source>
</evidence>
<dbReference type="PROSITE" id="PS50994">
    <property type="entry name" value="INTEGRASE"/>
    <property type="match status" value="1"/>
</dbReference>
<keyword evidence="10" id="KW-0067">ATP-binding</keyword>
<evidence type="ECO:0000313" key="24">
    <source>
        <dbReference type="Proteomes" id="UP001627154"/>
    </source>
</evidence>
<organism evidence="23 24">
    <name type="scientific">Trichogramma kaykai</name>
    <dbReference type="NCBI Taxonomy" id="54128"/>
    <lineage>
        <taxon>Eukaryota</taxon>
        <taxon>Metazoa</taxon>
        <taxon>Ecdysozoa</taxon>
        <taxon>Arthropoda</taxon>
        <taxon>Hexapoda</taxon>
        <taxon>Insecta</taxon>
        <taxon>Pterygota</taxon>
        <taxon>Neoptera</taxon>
        <taxon>Endopterygota</taxon>
        <taxon>Hymenoptera</taxon>
        <taxon>Apocrita</taxon>
        <taxon>Proctotrupomorpha</taxon>
        <taxon>Chalcidoidea</taxon>
        <taxon>Trichogrammatidae</taxon>
        <taxon>Trichogramma</taxon>
    </lineage>
</organism>
<dbReference type="GO" id="GO:0006310">
    <property type="term" value="P:DNA recombination"/>
    <property type="evidence" value="ECO:0007669"/>
    <property type="project" value="UniProtKB-KW"/>
</dbReference>
<keyword evidence="8" id="KW-0255">Endonuclease</keyword>
<dbReference type="Pfam" id="PF07727">
    <property type="entry name" value="RVT_2"/>
    <property type="match status" value="1"/>
</dbReference>
<dbReference type="InterPro" id="IPR012337">
    <property type="entry name" value="RNaseH-like_sf"/>
</dbReference>
<dbReference type="InterPro" id="IPR036397">
    <property type="entry name" value="RNaseH_sf"/>
</dbReference>
<proteinExistence type="predicted"/>
<evidence type="ECO:0000256" key="4">
    <source>
        <dbReference type="ARBA" id="ARBA00022722"/>
    </source>
</evidence>
<keyword evidence="16" id="KW-0233">DNA recombination</keyword>
<dbReference type="InterPro" id="IPR001878">
    <property type="entry name" value="Znf_CCHC"/>
</dbReference>
<dbReference type="SUPFAM" id="SSF56672">
    <property type="entry name" value="DNA/RNA polymerases"/>
    <property type="match status" value="1"/>
</dbReference>
<keyword evidence="19" id="KW-0175">Coiled coil</keyword>
<dbReference type="SUPFAM" id="SSF53098">
    <property type="entry name" value="Ribonuclease H-like"/>
    <property type="match status" value="1"/>
</dbReference>
<keyword evidence="15" id="KW-0917">Virion maturation</keyword>
<evidence type="ECO:0000256" key="16">
    <source>
        <dbReference type="ARBA" id="ARBA00023172"/>
    </source>
</evidence>
<evidence type="ECO:0000256" key="20">
    <source>
        <dbReference type="SAM" id="MobiDB-lite"/>
    </source>
</evidence>
<dbReference type="PROSITE" id="PS50158">
    <property type="entry name" value="ZF_CCHC"/>
    <property type="match status" value="1"/>
</dbReference>
<dbReference type="PANTHER" id="PTHR42648:SF11">
    <property type="entry name" value="TRANSPOSON TY4-P GAG-POL POLYPROTEIN"/>
    <property type="match status" value="1"/>
</dbReference>
<evidence type="ECO:0000256" key="15">
    <source>
        <dbReference type="ARBA" id="ARBA00023113"/>
    </source>
</evidence>
<evidence type="ECO:0000256" key="19">
    <source>
        <dbReference type="SAM" id="Coils"/>
    </source>
</evidence>
<dbReference type="CDD" id="cd09272">
    <property type="entry name" value="RNase_HI_RT_Ty1"/>
    <property type="match status" value="1"/>
</dbReference>
<evidence type="ECO:0000256" key="13">
    <source>
        <dbReference type="ARBA" id="ARBA00022918"/>
    </source>
</evidence>
<dbReference type="Pfam" id="PF25597">
    <property type="entry name" value="SH3_retrovirus"/>
    <property type="match status" value="1"/>
</dbReference>
<evidence type="ECO:0000256" key="10">
    <source>
        <dbReference type="ARBA" id="ARBA00022840"/>
    </source>
</evidence>
<comment type="function">
    <text evidence="1">The aspartyl protease (PR) mediates the proteolytic cleavages of the Gag and Gag-Pol polyproteins after assembly of the VLP.</text>
</comment>
<dbReference type="GO" id="GO:0004519">
    <property type="term" value="F:endonuclease activity"/>
    <property type="evidence" value="ECO:0007669"/>
    <property type="project" value="UniProtKB-KW"/>
</dbReference>
<keyword evidence="2" id="KW-1188">Viral release from host cell</keyword>
<dbReference type="InterPro" id="IPR057670">
    <property type="entry name" value="SH3_retrovirus"/>
</dbReference>
<keyword evidence="18" id="KW-0862">Zinc</keyword>
<evidence type="ECO:0000256" key="8">
    <source>
        <dbReference type="ARBA" id="ARBA00022759"/>
    </source>
</evidence>
<dbReference type="InterPro" id="IPR039537">
    <property type="entry name" value="Retrotran_Ty1/copia-like"/>
</dbReference>
<keyword evidence="14" id="KW-0548">Nucleotidyltransferase</keyword>
<dbReference type="GO" id="GO:0008270">
    <property type="term" value="F:zinc ion binding"/>
    <property type="evidence" value="ECO:0007669"/>
    <property type="project" value="UniProtKB-KW"/>
</dbReference>
<evidence type="ECO:0000256" key="11">
    <source>
        <dbReference type="ARBA" id="ARBA00022842"/>
    </source>
</evidence>
<gene>
    <name evidence="23" type="ORF">TKK_005875</name>
</gene>
<keyword evidence="3" id="KW-0645">Protease</keyword>
<keyword evidence="4" id="KW-0540">Nuclease</keyword>
<evidence type="ECO:0000256" key="12">
    <source>
        <dbReference type="ARBA" id="ARBA00022908"/>
    </source>
</evidence>
<keyword evidence="12" id="KW-0229">DNA integration</keyword>
<keyword evidence="9" id="KW-0378">Hydrolase</keyword>
<dbReference type="SMART" id="SM00343">
    <property type="entry name" value="ZnF_C2HC"/>
    <property type="match status" value="2"/>
</dbReference>
<dbReference type="Proteomes" id="UP001627154">
    <property type="component" value="Unassembled WGS sequence"/>
</dbReference>
<reference evidence="23 24" key="1">
    <citation type="journal article" date="2024" name="bioRxiv">
        <title>A reference genome for Trichogramma kaykai: A tiny desert-dwelling parasitoid wasp with competing sex-ratio distorters.</title>
        <authorList>
            <person name="Culotta J."/>
            <person name="Lindsey A.R."/>
        </authorList>
    </citation>
    <scope>NUCLEOTIDE SEQUENCE [LARGE SCALE GENOMIC DNA]</scope>
    <source>
        <strain evidence="23 24">KSX58</strain>
    </source>
</reference>
<evidence type="ECO:0000256" key="18">
    <source>
        <dbReference type="PROSITE-ProRule" id="PRU00047"/>
    </source>
</evidence>
<feature type="compositionally biased region" description="Polar residues" evidence="20">
    <location>
        <begin position="60"/>
        <end position="73"/>
    </location>
</feature>
<dbReference type="Pfam" id="PF00665">
    <property type="entry name" value="rve"/>
    <property type="match status" value="1"/>
</dbReference>
<evidence type="ECO:0000259" key="22">
    <source>
        <dbReference type="PROSITE" id="PS50994"/>
    </source>
</evidence>
<evidence type="ECO:0000256" key="9">
    <source>
        <dbReference type="ARBA" id="ARBA00022801"/>
    </source>
</evidence>
<feature type="domain" description="CCHC-type" evidence="21">
    <location>
        <begin position="474"/>
        <end position="489"/>
    </location>
</feature>
<dbReference type="Gene3D" id="3.30.420.10">
    <property type="entry name" value="Ribonuclease H-like superfamily/Ribonuclease H"/>
    <property type="match status" value="1"/>
</dbReference>
<dbReference type="EMBL" id="JBJJXI010000050">
    <property type="protein sequence ID" value="KAL3400718.1"/>
    <property type="molecule type" value="Genomic_DNA"/>
</dbReference>
<dbReference type="GO" id="GO:0042575">
    <property type="term" value="C:DNA polymerase complex"/>
    <property type="evidence" value="ECO:0007669"/>
    <property type="project" value="UniProtKB-ARBA"/>
</dbReference>
<feature type="compositionally biased region" description="Basic residues" evidence="20">
    <location>
        <begin position="537"/>
        <end position="553"/>
    </location>
</feature>
<feature type="domain" description="Integrase catalytic" evidence="22">
    <location>
        <begin position="909"/>
        <end position="1078"/>
    </location>
</feature>
<feature type="region of interest" description="Disordered" evidence="20">
    <location>
        <begin position="53"/>
        <end position="73"/>
    </location>
</feature>
<dbReference type="GO" id="GO:0006508">
    <property type="term" value="P:proteolysis"/>
    <property type="evidence" value="ECO:0007669"/>
    <property type="project" value="UniProtKB-KW"/>
</dbReference>
<sequence>MFDVGEEEAVDFEICEGKIYLCTDSGKRHEIKEISEETKRVVVETIEKLAETVDADKNKSPQGTSDSEQTPVSMQGATAIGSTANVNLSGNILDNEKLDQTGMAMFADLQARVLGKSTPKIKKTIVFKSSKGKNNELNELPTELEKDMENNGEKIQKEIELSEKVHGLAINLQERQLNVERVLFQKIAQLEAQNKKLEVAIMSESSSDSSVRPQNVHLNRDFISKTIRDEISHIKASNGELDLSDKIQIEVSNRVGSGRREYKLTSEVTFELFVDFLTSELTLCDLMYVIDSKITRKNSLSPEQLEKDKIRVRDIIINRIDMSYYTKVSHLRDPIDLLKKIKELKFSETSITPSVLRKRLNSIKYQPHREKASEFWDRFDDLVRMYNRIPDVQKLTEIDIRDALFDAIVHALPGVRDTQFFFKHSANRDMTIDELKDYIIRQESYKLEQQEIEKSSRPPPSARQADTRNDNRLCYTCGNKGHIAQDCTRNGPMCYRCRRYEGHMSKECPYSDDEIESFKRRGNDSKLYARDRGGFTNKRKASHSGHKSSKRPKISNGKTVKVLQDRAKTEAKDKPTKSRAGTKANSTSTRDTSTLSCSNKSYLSPTKFDENSLTRFIADSGATEHMTNCRLIFKSFDKDADIEILCANKNKAASFRSEGVGDVVAMQNNKKCMLENALCAESLADNLLSLRRFVDQGMKVYLDNERIDIFDPSSNEIFMSGIYEKPYWVIELETTNTSQAKQVGKRNVMAYISIRKRNYEANTTSSCKRRKTSKPPDDNKLLKTFDCEEQAGNEAVIDANDSPISESTSNEQCSKQPDFECTLNDRKLVRCDTEDDNETDGFNIISDDKALLWHVRLGHPSLKYLKAFQKQFPDLEEISKIKFDDSISKCEICMVSKFNKLPFKNVRTRATKPLHTIHADLMGPISPISHPKRYRFIAVFIDDYSRLTQAYPMKSKTDTSECLESFIVSARNLLGREEKFCYLRCDQGTEFTGASMLEVLKRHGAELQLASPDTPEHNGTAERFNQTLQKKVRSLMFDSCLPANMWDLAVNASTFIYNRTPHSSNDMISPLQKFNPDCKLNLHQIKRFGCLAYMEVQRNIGTKFSRLGKTTVLVGFSNTGYILFKPEEGKFYESRHVRFNERLVFGDRYDRRDVLDWRNPMIEIDKESWFVKFDEMTLESLETEGEKQRTDNPLETCSYSRLEAVGDDKQQIDSDFNVLTNEAVVALIARVQKEPASFKQAMKCGERKQWLNAVHTELEAMRENQVWTLVDRPTSLNGRKPNIIDSRWVLKRKPSSNGELKYKARLVCRGFKDKNDYELDEIYAPVSRMQIIRAALAIINKLDLEVCQLDVKTAFLNGTIESDVFMEIPEGMECTNEVREKMVCKLQRALYGLKISPKRWNEKFTEVATKLGLTTYDSEPCLFTWRKSGKFLLLLLYVDDMLIASNDNKKLEEIKSKLMLEFKMTDLGEPRSFLGMKITRDRQNKVLTLTLEDYITKLLKSFGYSEMKTQKTPMAKNKIENRERKAREEFEDEPQVVSIGNLSYRALIGSLLYLASTVRPDISYAVNVLSRHQINPTELEWSMAKRVCRYLKHTKHIGLKFTGKLDGLEGYSDASYADCKGSLTTSGYVIRLFGDAIAWKTRKVNLVSLSTCESEYVAMSIACQELIGLHQSIKLMLDRDLTPMTLHCDNMAAEACCLVCSNKLRHVIEIKYHYIRQCVSKNLIKVKWVCSRDQLADIFTKPLALELHNKLTGSIVNMKLD</sequence>
<dbReference type="Pfam" id="PF00098">
    <property type="entry name" value="zf-CCHC"/>
    <property type="match status" value="1"/>
</dbReference>
<evidence type="ECO:0000256" key="17">
    <source>
        <dbReference type="ARBA" id="ARBA00023268"/>
    </source>
</evidence>
<feature type="compositionally biased region" description="Basic and acidic residues" evidence="20">
    <location>
        <begin position="521"/>
        <end position="533"/>
    </location>
</feature>
<keyword evidence="11" id="KW-0460">Magnesium</keyword>
<dbReference type="SUPFAM" id="SSF57756">
    <property type="entry name" value="Retrovirus zinc finger-like domains"/>
    <property type="match status" value="1"/>
</dbReference>
<feature type="region of interest" description="Disordered" evidence="20">
    <location>
        <begin position="521"/>
        <end position="595"/>
    </location>
</feature>
<dbReference type="InterPro" id="IPR043502">
    <property type="entry name" value="DNA/RNA_pol_sf"/>
</dbReference>
<keyword evidence="6" id="KW-0547">Nucleotide-binding</keyword>
<keyword evidence="14" id="KW-0239">DNA-directed DNA polymerase</keyword>
<dbReference type="GO" id="GO:0015074">
    <property type="term" value="P:DNA integration"/>
    <property type="evidence" value="ECO:0007669"/>
    <property type="project" value="UniProtKB-KW"/>
</dbReference>
<evidence type="ECO:0000256" key="2">
    <source>
        <dbReference type="ARBA" id="ARBA00022612"/>
    </source>
</evidence>
<keyword evidence="7" id="KW-0064">Aspartyl protease</keyword>
<dbReference type="InterPro" id="IPR013103">
    <property type="entry name" value="RVT_2"/>
</dbReference>
<dbReference type="InterPro" id="IPR025724">
    <property type="entry name" value="GAG-pre-integrase_dom"/>
</dbReference>
<evidence type="ECO:0000256" key="6">
    <source>
        <dbReference type="ARBA" id="ARBA00022741"/>
    </source>
</evidence>
<comment type="caution">
    <text evidence="23">The sequence shown here is derived from an EMBL/GenBank/DDBJ whole genome shotgun (WGS) entry which is preliminary data.</text>
</comment>
<dbReference type="InterPro" id="IPR036875">
    <property type="entry name" value="Znf_CCHC_sf"/>
</dbReference>
<evidence type="ECO:0008006" key="25">
    <source>
        <dbReference type="Google" id="ProtNLM"/>
    </source>
</evidence>
<dbReference type="PANTHER" id="PTHR42648">
    <property type="entry name" value="TRANSPOSASE, PUTATIVE-RELATED"/>
    <property type="match status" value="1"/>
</dbReference>
<evidence type="ECO:0000256" key="3">
    <source>
        <dbReference type="ARBA" id="ARBA00022670"/>
    </source>
</evidence>
<evidence type="ECO:0000256" key="1">
    <source>
        <dbReference type="ARBA" id="ARBA00002180"/>
    </source>
</evidence>
<feature type="region of interest" description="Disordered" evidence="20">
    <location>
        <begin position="448"/>
        <end position="467"/>
    </location>
</feature>
<dbReference type="GO" id="GO:0005524">
    <property type="term" value="F:ATP binding"/>
    <property type="evidence" value="ECO:0007669"/>
    <property type="project" value="UniProtKB-KW"/>
</dbReference>
<keyword evidence="5" id="KW-0479">Metal-binding</keyword>
<evidence type="ECO:0000259" key="21">
    <source>
        <dbReference type="PROSITE" id="PS50158"/>
    </source>
</evidence>
<feature type="compositionally biased region" description="Basic and acidic residues" evidence="20">
    <location>
        <begin position="563"/>
        <end position="576"/>
    </location>
</feature>
<feature type="coiled-coil region" evidence="19">
    <location>
        <begin position="180"/>
        <end position="207"/>
    </location>
</feature>
<keyword evidence="17" id="KW-0511">Multifunctional enzyme</keyword>
<feature type="compositionally biased region" description="Polar residues" evidence="20">
    <location>
        <begin position="583"/>
        <end position="595"/>
    </location>
</feature>
<name>A0ABD2X5R4_9HYME</name>
<dbReference type="InterPro" id="IPR001584">
    <property type="entry name" value="Integrase_cat-core"/>
</dbReference>
<keyword evidence="18" id="KW-0863">Zinc-finger</keyword>
<protein>
    <recommendedName>
        <fullName evidence="25">Retrovirus-related Pol polyprotein from transposon TNT 1-94</fullName>
    </recommendedName>
</protein>